<organism evidence="1 2">
    <name type="scientific">Flavobacterium salmonis</name>
    <dbReference type="NCBI Taxonomy" id="2654844"/>
    <lineage>
        <taxon>Bacteria</taxon>
        <taxon>Pseudomonadati</taxon>
        <taxon>Bacteroidota</taxon>
        <taxon>Flavobacteriia</taxon>
        <taxon>Flavobacteriales</taxon>
        <taxon>Flavobacteriaceae</taxon>
        <taxon>Flavobacterium</taxon>
    </lineage>
</organism>
<protein>
    <submittedName>
        <fullName evidence="1">Uncharacterized protein</fullName>
    </submittedName>
</protein>
<sequence>MENYFLDDYINGSRLKSKRKKKQLVKKDFEKQLIQLSKLEKELWKKRNNLPLIPLETPYQKGWQRYFILREDVARSNDALFYNNLLEKINTVQYSSEKSFKKKKKKSRKYVCNDRSQFLKEFFEYEWASPKLDLTEKEKAHFHKVQRWWPNWKCYRIHYVFDEPWRFVFRVRPNMITHTKMVDADLESEIDQLDNYITSNFLRNSMVRIVHGRVKHKRWKEKEISKYQDPLTNIQIHAMMYEFNEEKEKSNNELFKLKR</sequence>
<gene>
    <name evidence="1" type="ORF">FLAT13_02346</name>
</gene>
<evidence type="ECO:0000313" key="1">
    <source>
        <dbReference type="EMBL" id="CAD0004564.1"/>
    </source>
</evidence>
<keyword evidence="2" id="KW-1185">Reference proteome</keyword>
<accession>A0A6V6YZ99</accession>
<dbReference type="AlphaFoldDB" id="A0A6V6YZ99"/>
<reference evidence="1 2" key="1">
    <citation type="submission" date="2020-06" db="EMBL/GenBank/DDBJ databases">
        <authorList>
            <person name="Criscuolo A."/>
        </authorList>
    </citation>
    <scope>NUCLEOTIDE SEQUENCE [LARGE SCALE GENOMIC DNA]</scope>
    <source>
        <strain evidence="2">CIP 111411</strain>
    </source>
</reference>
<name>A0A6V6YZ99_9FLAO</name>
<proteinExistence type="predicted"/>
<dbReference type="RefSeq" id="WP_180909016.1">
    <property type="nucleotide sequence ID" value="NZ_CAIJDP010000068.1"/>
</dbReference>
<evidence type="ECO:0000313" key="2">
    <source>
        <dbReference type="Proteomes" id="UP000530060"/>
    </source>
</evidence>
<dbReference type="Proteomes" id="UP000530060">
    <property type="component" value="Unassembled WGS sequence"/>
</dbReference>
<comment type="caution">
    <text evidence="1">The sequence shown here is derived from an EMBL/GenBank/DDBJ whole genome shotgun (WGS) entry which is preliminary data.</text>
</comment>
<dbReference type="EMBL" id="CAIJDP010000068">
    <property type="protein sequence ID" value="CAD0004564.1"/>
    <property type="molecule type" value="Genomic_DNA"/>
</dbReference>